<organism evidence="3 4">
    <name type="scientific">Pelobates cultripes</name>
    <name type="common">Western spadefoot toad</name>
    <dbReference type="NCBI Taxonomy" id="61616"/>
    <lineage>
        <taxon>Eukaryota</taxon>
        <taxon>Metazoa</taxon>
        <taxon>Chordata</taxon>
        <taxon>Craniata</taxon>
        <taxon>Vertebrata</taxon>
        <taxon>Euteleostomi</taxon>
        <taxon>Amphibia</taxon>
        <taxon>Batrachia</taxon>
        <taxon>Anura</taxon>
        <taxon>Pelobatoidea</taxon>
        <taxon>Pelobatidae</taxon>
        <taxon>Pelobates</taxon>
    </lineage>
</organism>
<dbReference type="AlphaFoldDB" id="A0AAD1T2N4"/>
<accession>A0AAD1T2N4</accession>
<evidence type="ECO:0000313" key="4">
    <source>
        <dbReference type="Proteomes" id="UP001295444"/>
    </source>
</evidence>
<name>A0AAD1T2N4_PELCU</name>
<feature type="compositionally biased region" description="Basic residues" evidence="1">
    <location>
        <begin position="7"/>
        <end position="19"/>
    </location>
</feature>
<dbReference type="Pfam" id="PF20478">
    <property type="entry name" value="P2RX7_C"/>
    <property type="match status" value="1"/>
</dbReference>
<keyword evidence="4" id="KW-1185">Reference proteome</keyword>
<gene>
    <name evidence="3" type="ORF">PECUL_23A019508</name>
</gene>
<dbReference type="InterPro" id="IPR046815">
    <property type="entry name" value="P2RX7_C"/>
</dbReference>
<evidence type="ECO:0000256" key="1">
    <source>
        <dbReference type="SAM" id="MobiDB-lite"/>
    </source>
</evidence>
<feature type="domain" description="P2X purinoreceptor 7 intracellular" evidence="2">
    <location>
        <begin position="28"/>
        <end position="104"/>
    </location>
</feature>
<evidence type="ECO:0000259" key="2">
    <source>
        <dbReference type="Pfam" id="PF20478"/>
    </source>
</evidence>
<evidence type="ECO:0000313" key="3">
    <source>
        <dbReference type="EMBL" id="CAH2316435.1"/>
    </source>
</evidence>
<protein>
    <recommendedName>
        <fullName evidence="2">P2X purinoreceptor 7 intracellular domain-containing protein</fullName>
    </recommendedName>
</protein>
<feature type="compositionally biased region" description="Basic residues" evidence="1">
    <location>
        <begin position="35"/>
        <end position="48"/>
    </location>
</feature>
<proteinExistence type="predicted"/>
<dbReference type="Proteomes" id="UP001295444">
    <property type="component" value="Chromosome 09"/>
</dbReference>
<dbReference type="PANTHER" id="PTHR36981">
    <property type="entry name" value="ZGC:195170"/>
    <property type="match status" value="1"/>
</dbReference>
<dbReference type="EMBL" id="OW240920">
    <property type="protein sequence ID" value="CAH2316435.1"/>
    <property type="molecule type" value="Genomic_DNA"/>
</dbReference>
<reference evidence="3" key="1">
    <citation type="submission" date="2022-03" db="EMBL/GenBank/DDBJ databases">
        <authorList>
            <person name="Alioto T."/>
            <person name="Alioto T."/>
            <person name="Gomez Garrido J."/>
        </authorList>
    </citation>
    <scope>NUCLEOTIDE SEQUENCE</scope>
</reference>
<sequence>MSERRERRQKRGRREKRKYLVTVDLSQPEKNSQANKKKGTKKKLKVKRTPNENNPSASAVRPLVEPPCAPAQSVPSRRGNADWCKCGKCVAMPTEMESVCCKEIPKCNDLILEGMSCIVDNSRFHVLCLSACGASVPHTILGDTENMRERAYYNRYV</sequence>
<feature type="compositionally biased region" description="Polar residues" evidence="1">
    <location>
        <begin position="24"/>
        <end position="34"/>
    </location>
</feature>
<feature type="region of interest" description="Disordered" evidence="1">
    <location>
        <begin position="1"/>
        <end position="78"/>
    </location>
</feature>